<proteinExistence type="predicted"/>
<protein>
    <submittedName>
        <fullName evidence="2">Probable conjugal transfer protein TraL</fullName>
    </submittedName>
</protein>
<evidence type="ECO:0000313" key="2">
    <source>
        <dbReference type="EMBL" id="ADU91070.1"/>
    </source>
</evidence>
<dbReference type="KEGG" id="teq:TEQUI_0114"/>
<sequence length="248" mass="28008">MKQVHIVLQGKGGVGKSLVALVLAQYLKDKGNEVICFDADPVNQTLYKFPSLNVKLINLLKEDGFIDNSSFDSIFDELLKSSEDTQFVIDNGSGSFIPLISYLKENEVQEVINTIGAELVFHIPIIGGGSIDDTSHGLMNILTRFNYQSVIWINEFFGQVIKNEKSFENWSVIKNNQHKIKGLIFLKKYSDSTFGKDISKMTTNNLTFDEVDNSSDFPLMSKQRIKTFKKNIYQQLDPILGGTNYEKT</sequence>
<dbReference type="AlphaFoldDB" id="A0A654KF87"/>
<dbReference type="Proteomes" id="UP000007472">
    <property type="component" value="Chromosome"/>
</dbReference>
<dbReference type="EMBL" id="CP002456">
    <property type="protein sequence ID" value="ADU91070.1"/>
    <property type="molecule type" value="Genomic_DNA"/>
</dbReference>
<feature type="domain" description="CobQ/CobB/MinD/ParA nucleotide binding" evidence="1">
    <location>
        <begin position="6"/>
        <end position="194"/>
    </location>
</feature>
<dbReference type="InterPro" id="IPR027417">
    <property type="entry name" value="P-loop_NTPase"/>
</dbReference>
<accession>A0A654KF87</accession>
<evidence type="ECO:0000313" key="3">
    <source>
        <dbReference type="Proteomes" id="UP000007472"/>
    </source>
</evidence>
<reference evidence="2 3" key="1">
    <citation type="journal article" date="2011" name="J. Bacteriol.">
        <title>Genome sequence of Taylorella equigenitalis MCE9, the causative agent of contagious equine metritis.</title>
        <authorList>
            <person name="Hebert L."/>
            <person name="Moumen B."/>
            <person name="Duquesne F."/>
            <person name="Breuil M.F."/>
            <person name="Laugier C."/>
            <person name="Batto J.M."/>
            <person name="Renault P."/>
            <person name="Petry S."/>
        </authorList>
    </citation>
    <scope>NUCLEOTIDE SEQUENCE [LARGE SCALE GENOMIC DNA]</scope>
    <source>
        <strain evidence="2 3">MCE9</strain>
    </source>
</reference>
<evidence type="ECO:0000259" key="1">
    <source>
        <dbReference type="Pfam" id="PF01656"/>
    </source>
</evidence>
<dbReference type="Gene3D" id="3.40.50.300">
    <property type="entry name" value="P-loop containing nucleotide triphosphate hydrolases"/>
    <property type="match status" value="1"/>
</dbReference>
<name>A0A654KF87_TAYEM</name>
<organism evidence="2 3">
    <name type="scientific">Taylorella equigenitalis (strain MCE9)</name>
    <dbReference type="NCBI Taxonomy" id="937774"/>
    <lineage>
        <taxon>Bacteria</taxon>
        <taxon>Pseudomonadati</taxon>
        <taxon>Pseudomonadota</taxon>
        <taxon>Betaproteobacteria</taxon>
        <taxon>Burkholderiales</taxon>
        <taxon>Alcaligenaceae</taxon>
        <taxon>Taylorella</taxon>
    </lineage>
</organism>
<dbReference type="SUPFAM" id="SSF52540">
    <property type="entry name" value="P-loop containing nucleoside triphosphate hydrolases"/>
    <property type="match status" value="1"/>
</dbReference>
<dbReference type="InterPro" id="IPR002586">
    <property type="entry name" value="CobQ/CobB/MinD/ParA_Nub-bd_dom"/>
</dbReference>
<gene>
    <name evidence="2" type="ordered locus">TEQUI_0114</name>
</gene>
<dbReference type="Pfam" id="PF01656">
    <property type="entry name" value="CbiA"/>
    <property type="match status" value="1"/>
</dbReference>